<evidence type="ECO:0000313" key="13">
    <source>
        <dbReference type="Proteomes" id="UP000292627"/>
    </source>
</evidence>
<feature type="binding site" description="axial binding residue" evidence="10">
    <location>
        <position position="61"/>
    </location>
    <ligand>
        <name>heme c</name>
        <dbReference type="ChEBI" id="CHEBI:61717"/>
        <label>1</label>
    </ligand>
    <ligandPart>
        <name>Fe</name>
        <dbReference type="ChEBI" id="CHEBI:18248"/>
    </ligandPart>
</feature>
<evidence type="ECO:0000256" key="3">
    <source>
        <dbReference type="ARBA" id="ARBA00022617"/>
    </source>
</evidence>
<feature type="binding site" description="covalent" evidence="9">
    <location>
        <position position="337"/>
    </location>
    <ligand>
        <name>heme c</name>
        <dbReference type="ChEBI" id="CHEBI:61717"/>
        <label>3</label>
    </ligand>
</feature>
<evidence type="ECO:0000256" key="2">
    <source>
        <dbReference type="ARBA" id="ARBA00022475"/>
    </source>
</evidence>
<evidence type="ECO:0000256" key="10">
    <source>
        <dbReference type="PIRSR" id="PIRSR000018-51"/>
    </source>
</evidence>
<dbReference type="Pfam" id="PF00034">
    <property type="entry name" value="Cytochrom_C"/>
    <property type="match status" value="2"/>
</dbReference>
<dbReference type="Gene3D" id="1.10.760.10">
    <property type="entry name" value="Cytochrome c-like domain"/>
    <property type="match status" value="3"/>
</dbReference>
<protein>
    <submittedName>
        <fullName evidence="12">C-type cytochrome</fullName>
    </submittedName>
</protein>
<keyword evidence="3 9" id="KW-0349">Heme</keyword>
<gene>
    <name evidence="12" type="ORF">EA660_07865</name>
</gene>
<reference evidence="12 13" key="1">
    <citation type="submission" date="2019-02" db="EMBL/GenBank/DDBJ databases">
        <title>WGS of Pseudoxanthomonas species novum from clinical isolates.</title>
        <authorList>
            <person name="Bernier A.-M."/>
            <person name="Bernard K."/>
            <person name="Vachon A."/>
        </authorList>
    </citation>
    <scope>NUCLEOTIDE SEQUENCE [LARGE SCALE GENOMIC DNA]</scope>
    <source>
        <strain evidence="12 13">NML171200</strain>
    </source>
</reference>
<dbReference type="PROSITE" id="PS51007">
    <property type="entry name" value="CYTC"/>
    <property type="match status" value="3"/>
</dbReference>
<comment type="caution">
    <text evidence="12">The sequence shown here is derived from an EMBL/GenBank/DDBJ whole genome shotgun (WGS) entry which is preliminary data.</text>
</comment>
<feature type="domain" description="Cytochrome c" evidence="11">
    <location>
        <begin position="188"/>
        <end position="297"/>
    </location>
</feature>
<evidence type="ECO:0000256" key="7">
    <source>
        <dbReference type="ARBA" id="ARBA00023004"/>
    </source>
</evidence>
<organism evidence="12 13">
    <name type="scientific">Pseudoxanthomonas winnipegensis</name>
    <dbReference type="NCBI Taxonomy" id="2480810"/>
    <lineage>
        <taxon>Bacteria</taxon>
        <taxon>Pseudomonadati</taxon>
        <taxon>Pseudomonadota</taxon>
        <taxon>Gammaproteobacteria</taxon>
        <taxon>Lysobacterales</taxon>
        <taxon>Lysobacteraceae</taxon>
        <taxon>Pseudoxanthomonas</taxon>
    </lineage>
</organism>
<dbReference type="RefSeq" id="WP_130550953.1">
    <property type="nucleotide sequence ID" value="NZ_SHMC01000002.1"/>
</dbReference>
<keyword evidence="5" id="KW-0732">Signal</keyword>
<dbReference type="InterPro" id="IPR009056">
    <property type="entry name" value="Cyt_c-like_dom"/>
</dbReference>
<evidence type="ECO:0000256" key="8">
    <source>
        <dbReference type="ARBA" id="ARBA00023136"/>
    </source>
</evidence>
<evidence type="ECO:0000256" key="5">
    <source>
        <dbReference type="ARBA" id="ARBA00022729"/>
    </source>
</evidence>
<dbReference type="PANTHER" id="PTHR35008">
    <property type="entry name" value="BLL4482 PROTEIN-RELATED"/>
    <property type="match status" value="1"/>
</dbReference>
<evidence type="ECO:0000256" key="6">
    <source>
        <dbReference type="ARBA" id="ARBA00022737"/>
    </source>
</evidence>
<dbReference type="InterPro" id="IPR051459">
    <property type="entry name" value="Cytochrome_c-type_DH"/>
</dbReference>
<keyword evidence="8" id="KW-0472">Membrane</keyword>
<accession>A0A4Q8LET4</accession>
<dbReference type="GO" id="GO:0005886">
    <property type="term" value="C:plasma membrane"/>
    <property type="evidence" value="ECO:0007669"/>
    <property type="project" value="UniProtKB-SubCell"/>
</dbReference>
<dbReference type="PANTHER" id="PTHR35008:SF8">
    <property type="entry name" value="ALCOHOL DEHYDROGENASE CYTOCHROME C SUBUNIT"/>
    <property type="match status" value="1"/>
</dbReference>
<evidence type="ECO:0000256" key="1">
    <source>
        <dbReference type="ARBA" id="ARBA00004236"/>
    </source>
</evidence>
<feature type="binding site" description="axial binding residue" evidence="10">
    <location>
        <position position="341"/>
    </location>
    <ligand>
        <name>heme c</name>
        <dbReference type="ChEBI" id="CHEBI:61717"/>
        <label>3</label>
    </ligand>
    <ligandPart>
        <name>Fe</name>
        <dbReference type="ChEBI" id="CHEBI:18248"/>
    </ligandPart>
</feature>
<dbReference type="Proteomes" id="UP000292627">
    <property type="component" value="Unassembled WGS sequence"/>
</dbReference>
<feature type="binding site" description="axial binding residue" evidence="10">
    <location>
        <position position="207"/>
    </location>
    <ligand>
        <name>heme c</name>
        <dbReference type="ChEBI" id="CHEBI:61717"/>
        <label>2</label>
    </ligand>
    <ligandPart>
        <name>Fe</name>
        <dbReference type="ChEBI" id="CHEBI:18248"/>
    </ligandPart>
</feature>
<dbReference type="GO" id="GO:0009055">
    <property type="term" value="F:electron transfer activity"/>
    <property type="evidence" value="ECO:0007669"/>
    <property type="project" value="InterPro"/>
</dbReference>
<evidence type="ECO:0000313" key="12">
    <source>
        <dbReference type="EMBL" id="TAA27105.1"/>
    </source>
</evidence>
<dbReference type="OrthoDB" id="9811281at2"/>
<dbReference type="GO" id="GO:0005506">
    <property type="term" value="F:iron ion binding"/>
    <property type="evidence" value="ECO:0007669"/>
    <property type="project" value="InterPro"/>
</dbReference>
<keyword evidence="7 10" id="KW-0408">Iron</keyword>
<dbReference type="InterPro" id="IPR036909">
    <property type="entry name" value="Cyt_c-like_dom_sf"/>
</dbReference>
<feature type="domain" description="Cytochrome c" evidence="11">
    <location>
        <begin position="312"/>
        <end position="411"/>
    </location>
</feature>
<keyword evidence="2" id="KW-1003">Cell membrane</keyword>
<dbReference type="Pfam" id="PF13442">
    <property type="entry name" value="Cytochrome_CBB3"/>
    <property type="match status" value="1"/>
</dbReference>
<dbReference type="AlphaFoldDB" id="A0A4Q8LET4"/>
<evidence type="ECO:0000256" key="9">
    <source>
        <dbReference type="PIRSR" id="PIRSR000018-50"/>
    </source>
</evidence>
<feature type="binding site" description="covalent" evidence="9">
    <location>
        <position position="60"/>
    </location>
    <ligand>
        <name>heme c</name>
        <dbReference type="ChEBI" id="CHEBI:61717"/>
        <label>1</label>
    </ligand>
</feature>
<dbReference type="GO" id="GO:0020037">
    <property type="term" value="F:heme binding"/>
    <property type="evidence" value="ECO:0007669"/>
    <property type="project" value="InterPro"/>
</dbReference>
<proteinExistence type="predicted"/>
<feature type="binding site" description="covalent" evidence="9">
    <location>
        <position position="340"/>
    </location>
    <ligand>
        <name>heme c</name>
        <dbReference type="ChEBI" id="CHEBI:61717"/>
        <label>3</label>
    </ligand>
</feature>
<feature type="binding site" description="covalent" evidence="9">
    <location>
        <position position="57"/>
    </location>
    <ligand>
        <name>heme c</name>
        <dbReference type="ChEBI" id="CHEBI:61717"/>
        <label>1</label>
    </ligand>
</feature>
<dbReference type="EMBL" id="SHMC01000002">
    <property type="protein sequence ID" value="TAA27105.1"/>
    <property type="molecule type" value="Genomic_DNA"/>
</dbReference>
<evidence type="ECO:0000256" key="4">
    <source>
        <dbReference type="ARBA" id="ARBA00022723"/>
    </source>
</evidence>
<feature type="binding site" description="covalent" evidence="9">
    <location>
        <position position="206"/>
    </location>
    <ligand>
        <name>heme c</name>
        <dbReference type="ChEBI" id="CHEBI:61717"/>
        <label>2</label>
    </ligand>
</feature>
<dbReference type="SUPFAM" id="SSF46626">
    <property type="entry name" value="Cytochrome c"/>
    <property type="match status" value="3"/>
</dbReference>
<name>A0A4Q8LET4_9GAMM</name>
<dbReference type="GO" id="GO:0016614">
    <property type="term" value="F:oxidoreductase activity, acting on CH-OH group of donors"/>
    <property type="evidence" value="ECO:0007669"/>
    <property type="project" value="InterPro"/>
</dbReference>
<keyword evidence="4 10" id="KW-0479">Metal-binding</keyword>
<feature type="binding site" description="covalent" evidence="9">
    <location>
        <position position="203"/>
    </location>
    <ligand>
        <name>heme c</name>
        <dbReference type="ChEBI" id="CHEBI:61717"/>
        <label>2</label>
    </ligand>
</feature>
<sequence>MLKRLALGVLGLLVLAVVGLWLLAWRPSIDPIAPPAAASFPAELVQRGQVLAGAGYCATCHTAKGGAPYAGNYPMETAFGTLYASNITPDPDTGIGRWSQEAFVRAMRQGVARDGTQLFPAFPYQHFELVSDEDLHALYAFLMTRPAVHQEKRENELPFPLNWRALQAGWKLLFFRHGQYGPVTGKDAQWNRGAYLAEGLAHCSACHSPRNALGAEKTGAARYDGARIDGWYAPPLNATNHAPVPWTQDELYAYLRTGATALHGSAAGPMSPVVHQGLSALSDEDVQAIAAYYAEHFGTRGQTAAPSADVLAKAMAGDALSPAHQMDQAANLYNAACASCHYNIAPHPQLARPELGLNNALTADEPDTLIQVLLHGIGTQEGQAGVLMPGFAHSFSDAQIVALAAWLRRTRTDRPPWPDLEQRVAELHAQMPPGPQAGTTGGQ</sequence>
<comment type="subcellular location">
    <subcellularLocation>
        <location evidence="1">Cell membrane</location>
    </subcellularLocation>
</comment>
<evidence type="ECO:0000259" key="11">
    <source>
        <dbReference type="PROSITE" id="PS51007"/>
    </source>
</evidence>
<dbReference type="PIRSF" id="PIRSF000018">
    <property type="entry name" value="Mb_ADH_cyt_c"/>
    <property type="match status" value="1"/>
</dbReference>
<comment type="cofactor">
    <cofactor evidence="9">
        <name>heme c</name>
        <dbReference type="ChEBI" id="CHEBI:61717"/>
    </cofactor>
    <text evidence="9">Binds 3 heme c groups covalently per subunit.</text>
</comment>
<keyword evidence="6" id="KW-0677">Repeat</keyword>
<feature type="domain" description="Cytochrome c" evidence="11">
    <location>
        <begin position="43"/>
        <end position="146"/>
    </location>
</feature>
<dbReference type="InterPro" id="IPR014353">
    <property type="entry name" value="Membr-bd_ADH_cyt_c"/>
</dbReference>